<organism evidence="2 5">
    <name type="scientific">Mediterraneibacter gnavus</name>
    <name type="common">Ruminococcus gnavus</name>
    <dbReference type="NCBI Taxonomy" id="33038"/>
    <lineage>
        <taxon>Bacteria</taxon>
        <taxon>Bacillati</taxon>
        <taxon>Bacillota</taxon>
        <taxon>Clostridia</taxon>
        <taxon>Lachnospirales</taxon>
        <taxon>Lachnospiraceae</taxon>
        <taxon>Mediterraneibacter</taxon>
    </lineage>
</organism>
<name>A0A2N5NKS8_MEDGN</name>
<dbReference type="EMBL" id="NIHW01000025">
    <property type="protein sequence ID" value="PLT85410.1"/>
    <property type="molecule type" value="Genomic_DNA"/>
</dbReference>
<evidence type="ECO:0000313" key="1">
    <source>
        <dbReference type="EMBL" id="MCZ7693035.1"/>
    </source>
</evidence>
<reference evidence="1" key="2">
    <citation type="submission" date="2022-12" db="EMBL/GenBank/DDBJ databases">
        <title>Genome of R. gnavus strain RSHDN_123.</title>
        <authorList>
            <person name="Abdugheni R."/>
        </authorList>
    </citation>
    <scope>NUCLEOTIDE SEQUENCE</scope>
    <source>
        <strain evidence="1">RSHDN_123</strain>
    </source>
</reference>
<accession>A0A2N5NKS8</accession>
<gene>
    <name evidence="2" type="ORF">CDL18_04550</name>
    <name evidence="3" type="ORF">CDL20_10210</name>
    <name evidence="1" type="ORF">O8D18_03105</name>
</gene>
<dbReference type="PROSITE" id="PS51257">
    <property type="entry name" value="PROKAR_LIPOPROTEIN"/>
    <property type="match status" value="1"/>
</dbReference>
<proteinExistence type="predicted"/>
<dbReference type="EMBL" id="NIHM01000004">
    <property type="protein sequence ID" value="PLT56934.1"/>
    <property type="molecule type" value="Genomic_DNA"/>
</dbReference>
<dbReference type="Proteomes" id="UP001148455">
    <property type="component" value="Unassembled WGS sequence"/>
</dbReference>
<dbReference type="EMBL" id="JAPZED010000002">
    <property type="protein sequence ID" value="MCZ7693035.1"/>
    <property type="molecule type" value="Genomic_DNA"/>
</dbReference>
<dbReference type="Proteomes" id="UP000234840">
    <property type="component" value="Unassembled WGS sequence"/>
</dbReference>
<dbReference type="RefSeq" id="WP_101878642.1">
    <property type="nucleotide sequence ID" value="NZ_CACRUK010000051.1"/>
</dbReference>
<evidence type="ECO:0000313" key="3">
    <source>
        <dbReference type="EMBL" id="PLT85410.1"/>
    </source>
</evidence>
<reference evidence="4 5" key="1">
    <citation type="journal article" date="2017" name="Genome Med.">
        <title>A novel Ruminococcus gnavus clade enriched in inflammatory bowel disease patients.</title>
        <authorList>
            <person name="Hall A.B."/>
            <person name="Yassour M."/>
            <person name="Sauk J."/>
            <person name="Garner A."/>
            <person name="Jiang X."/>
            <person name="Arthur T."/>
            <person name="Lagoudas G.K."/>
            <person name="Vatanen T."/>
            <person name="Fornelos N."/>
            <person name="Wilson R."/>
            <person name="Bertha M."/>
            <person name="Cohen M."/>
            <person name="Garber J."/>
            <person name="Khalili H."/>
            <person name="Gevers D."/>
            <person name="Ananthakrishnan A.N."/>
            <person name="Kugathasan S."/>
            <person name="Lander E.S."/>
            <person name="Blainey P."/>
            <person name="Vlamakis H."/>
            <person name="Xavier R.J."/>
            <person name="Huttenhower C."/>
        </authorList>
    </citation>
    <scope>NUCLEOTIDE SEQUENCE [LARGE SCALE GENOMIC DNA]</scope>
    <source>
        <strain evidence="2 5">RJX1118</strain>
        <strain evidence="3 4">RJX1128</strain>
    </source>
</reference>
<sequence>MKKLAAVLILAAAITMTGCQGSKQEEKPAASKTEEVNQASDELKEKLGDGYILPSEAVTKVLAKKWDVVGTESVYDLKEDGTGTLDGKALTFECGFDEDDNITMGIKMDGEEKEQLYAIEDDMTGYGLKLKSLDGGKDMELFQSDIERIDISDAQASGLLGTWKDDNENEYTFKKDGTVVIKGSSGKTKGTFGVVKDAEGILKLNLVMEGGSLEYEYTLSEDHTVLELCSPGTDTIHRWTKA</sequence>
<dbReference type="AlphaFoldDB" id="A0A2N5NKS8"/>
<evidence type="ECO:0000313" key="4">
    <source>
        <dbReference type="Proteomes" id="UP000234840"/>
    </source>
</evidence>
<evidence type="ECO:0000313" key="2">
    <source>
        <dbReference type="EMBL" id="PLT56934.1"/>
    </source>
</evidence>
<comment type="caution">
    <text evidence="2">The sequence shown here is derived from an EMBL/GenBank/DDBJ whole genome shotgun (WGS) entry which is preliminary data.</text>
</comment>
<protein>
    <submittedName>
        <fullName evidence="1">DUF5640 domain-containing protein</fullName>
    </submittedName>
</protein>
<dbReference type="Proteomes" id="UP000234849">
    <property type="component" value="Unassembled WGS sequence"/>
</dbReference>
<evidence type="ECO:0000313" key="5">
    <source>
        <dbReference type="Proteomes" id="UP000234849"/>
    </source>
</evidence>